<dbReference type="AlphaFoldDB" id="A0A8S4QC21"/>
<dbReference type="Proteomes" id="UP000838756">
    <property type="component" value="Unassembled WGS sequence"/>
</dbReference>
<dbReference type="OrthoDB" id="244495at2759"/>
<reference evidence="1" key="1">
    <citation type="submission" date="2022-03" db="EMBL/GenBank/DDBJ databases">
        <authorList>
            <person name="Lindestad O."/>
        </authorList>
    </citation>
    <scope>NUCLEOTIDE SEQUENCE</scope>
</reference>
<dbReference type="EMBL" id="CAKXAJ010001270">
    <property type="protein sequence ID" value="CAH2207780.1"/>
    <property type="molecule type" value="Genomic_DNA"/>
</dbReference>
<sequence length="69" mass="7940">MPNISKRRKDGSRAKIKTMGDHKEFLKRITKTLYYGELPSLPCLSLPVTGTYIKFSNGIIMTFPFMTNR</sequence>
<keyword evidence="2" id="KW-1185">Reference proteome</keyword>
<proteinExistence type="predicted"/>
<name>A0A8S4QC21_9NEOP</name>
<accession>A0A8S4QC21</accession>
<comment type="caution">
    <text evidence="1">The sequence shown here is derived from an EMBL/GenBank/DDBJ whole genome shotgun (WGS) entry which is preliminary data.</text>
</comment>
<protein>
    <submittedName>
        <fullName evidence="1">Jg13100 protein</fullName>
    </submittedName>
</protein>
<evidence type="ECO:0000313" key="2">
    <source>
        <dbReference type="Proteomes" id="UP000838756"/>
    </source>
</evidence>
<evidence type="ECO:0000313" key="1">
    <source>
        <dbReference type="EMBL" id="CAH2207780.1"/>
    </source>
</evidence>
<organism evidence="1 2">
    <name type="scientific">Pararge aegeria aegeria</name>
    <dbReference type="NCBI Taxonomy" id="348720"/>
    <lineage>
        <taxon>Eukaryota</taxon>
        <taxon>Metazoa</taxon>
        <taxon>Ecdysozoa</taxon>
        <taxon>Arthropoda</taxon>
        <taxon>Hexapoda</taxon>
        <taxon>Insecta</taxon>
        <taxon>Pterygota</taxon>
        <taxon>Neoptera</taxon>
        <taxon>Endopterygota</taxon>
        <taxon>Lepidoptera</taxon>
        <taxon>Glossata</taxon>
        <taxon>Ditrysia</taxon>
        <taxon>Papilionoidea</taxon>
        <taxon>Nymphalidae</taxon>
        <taxon>Satyrinae</taxon>
        <taxon>Satyrini</taxon>
        <taxon>Parargina</taxon>
        <taxon>Pararge</taxon>
    </lineage>
</organism>
<gene>
    <name evidence="1" type="primary">jg13100</name>
    <name evidence="1" type="ORF">PAEG_LOCUS400</name>
</gene>